<name>A0ABY4DY63_9NEIS</name>
<accession>A0ABY4DY63</accession>
<proteinExistence type="inferred from homology"/>
<evidence type="ECO:0000256" key="1">
    <source>
        <dbReference type="ARBA" id="ARBA00005291"/>
    </source>
</evidence>
<dbReference type="InterPro" id="IPR051557">
    <property type="entry name" value="NipSnap_domain"/>
</dbReference>
<dbReference type="PANTHER" id="PTHR21017:SF17">
    <property type="entry name" value="PROTEIN NIPSNAP"/>
    <property type="match status" value="1"/>
</dbReference>
<feature type="domain" description="NIPSNAP" evidence="2">
    <location>
        <begin position="107"/>
        <end position="202"/>
    </location>
</feature>
<reference evidence="3 4" key="1">
    <citation type="journal article" date="2022" name="Res Sq">
        <title>Evolution of multicellular longitudinally dividing oral cavity symbionts (Neisseriaceae).</title>
        <authorList>
            <person name="Nyongesa S."/>
            <person name="Weber P."/>
            <person name="Bernet E."/>
            <person name="Pullido F."/>
            <person name="Nieckarz M."/>
            <person name="Delaby M."/>
            <person name="Nieves C."/>
            <person name="Viehboeck T."/>
            <person name="Krause N."/>
            <person name="Rivera-Millot A."/>
            <person name="Nakamura A."/>
            <person name="Vischer N."/>
            <person name="VanNieuwenhze M."/>
            <person name="Brun Y."/>
            <person name="Cava F."/>
            <person name="Bulgheresi S."/>
            <person name="Veyrier F."/>
        </authorList>
    </citation>
    <scope>NUCLEOTIDE SEQUENCE [LARGE SCALE GENOMIC DNA]</scope>
    <source>
        <strain evidence="3 4">SN4</strain>
    </source>
</reference>
<dbReference type="SUPFAM" id="SSF54909">
    <property type="entry name" value="Dimeric alpha+beta barrel"/>
    <property type="match status" value="2"/>
</dbReference>
<dbReference type="InterPro" id="IPR011008">
    <property type="entry name" value="Dimeric_a/b-barrel"/>
</dbReference>
<dbReference type="Gene3D" id="3.30.70.100">
    <property type="match status" value="2"/>
</dbReference>
<keyword evidence="4" id="KW-1185">Reference proteome</keyword>
<evidence type="ECO:0000313" key="3">
    <source>
        <dbReference type="EMBL" id="UOO87904.1"/>
    </source>
</evidence>
<dbReference type="Pfam" id="PF07978">
    <property type="entry name" value="NIPSNAP"/>
    <property type="match status" value="2"/>
</dbReference>
<protein>
    <submittedName>
        <fullName evidence="3">NIPSNAP family protein</fullName>
    </submittedName>
</protein>
<evidence type="ECO:0000259" key="2">
    <source>
        <dbReference type="Pfam" id="PF07978"/>
    </source>
</evidence>
<dbReference type="EMBL" id="CP091511">
    <property type="protein sequence ID" value="UOO87904.1"/>
    <property type="molecule type" value="Genomic_DNA"/>
</dbReference>
<comment type="similarity">
    <text evidence="1">Belongs to the NipSnap family.</text>
</comment>
<sequence length="204" mass="22856">MHYYELATLDIHMGKAADVAAGIEKFVAEAVTGRLLGVWFSDIGALNQVLVLREFKTLEELQQERARFAQAPNPFYAQEWLEHVSVDSYQGFPFLPEVETGAFGPVYEIRTYHMKHGGLPHVHAAWEVAVPARTELSKLTVVMSSLDGEPRIVNIWPYESVNQRSQVRADAVAQGIWPPKGGPQWLTNDMESLMALPTKISPLQ</sequence>
<organism evidence="3 4">
    <name type="scientific">Vitreoscilla massiliensis</name>
    <dbReference type="NCBI Taxonomy" id="1689272"/>
    <lineage>
        <taxon>Bacteria</taxon>
        <taxon>Pseudomonadati</taxon>
        <taxon>Pseudomonadota</taxon>
        <taxon>Betaproteobacteria</taxon>
        <taxon>Neisseriales</taxon>
        <taxon>Neisseriaceae</taxon>
        <taxon>Vitreoscilla</taxon>
    </lineage>
</organism>
<dbReference type="Proteomes" id="UP000832011">
    <property type="component" value="Chromosome"/>
</dbReference>
<evidence type="ECO:0000313" key="4">
    <source>
        <dbReference type="Proteomes" id="UP000832011"/>
    </source>
</evidence>
<gene>
    <name evidence="3" type="ORF">LVJ82_10410</name>
</gene>
<dbReference type="PANTHER" id="PTHR21017">
    <property type="entry name" value="NIPSNAP-RELATED"/>
    <property type="match status" value="1"/>
</dbReference>
<dbReference type="InterPro" id="IPR012577">
    <property type="entry name" value="NIPSNAP"/>
</dbReference>
<dbReference type="RefSeq" id="WP_058356656.1">
    <property type="nucleotide sequence ID" value="NZ_CABKVG010000009.1"/>
</dbReference>
<feature type="domain" description="NIPSNAP" evidence="2">
    <location>
        <begin position="4"/>
        <end position="73"/>
    </location>
</feature>